<proteinExistence type="predicted"/>
<dbReference type="Proteomes" id="UP000618460">
    <property type="component" value="Unassembled WGS sequence"/>
</dbReference>
<dbReference type="NCBIfam" id="TIGR02884">
    <property type="entry name" value="spore_pdaA"/>
    <property type="match status" value="1"/>
</dbReference>
<dbReference type="CDD" id="cd10948">
    <property type="entry name" value="CE4_BsPdaA_like"/>
    <property type="match status" value="1"/>
</dbReference>
<protein>
    <submittedName>
        <fullName evidence="2">Delta-lactam-biosynthetic de-N-acetylase</fullName>
    </submittedName>
</protein>
<evidence type="ECO:0000313" key="2">
    <source>
        <dbReference type="EMBL" id="GGM30051.1"/>
    </source>
</evidence>
<dbReference type="PANTHER" id="PTHR10587">
    <property type="entry name" value="GLYCOSYL TRANSFERASE-RELATED"/>
    <property type="match status" value="1"/>
</dbReference>
<reference evidence="2" key="2">
    <citation type="submission" date="2020-09" db="EMBL/GenBank/DDBJ databases">
        <authorList>
            <person name="Sun Q."/>
            <person name="Zhou Y."/>
        </authorList>
    </citation>
    <scope>NUCLEOTIDE SEQUENCE</scope>
    <source>
        <strain evidence="2">CGMCC 1.6333</strain>
    </source>
</reference>
<sequence>MKKLVILFSFILVMFTLLPSISEASSYGWGFKKGTNHQPPEVGKYGQILEENGGYYIDKSGDKVVYLTFDNGYEQGYTEPILDVLKKEDVPATFFVTGHYVRSQPELVKRMDRDGHIIGNHSNHHADFTTLSKEEMKEDLTLLDRAVAAITDQEKLQYLRPPRGTFNPQTIQWANELGYTHVFWSLAFVDWETDHQKGWEKSYQQVMKQIHPGAVILLHTVSKDNAEAIEHFITDLRKQGYTFKSLDDLVLKNTIPEPIFGM</sequence>
<dbReference type="InterPro" id="IPR050248">
    <property type="entry name" value="Polysacc_deacetylase_ArnD"/>
</dbReference>
<dbReference type="RefSeq" id="WP_117154189.1">
    <property type="nucleotide sequence ID" value="NZ_BMLG01000006.1"/>
</dbReference>
<dbReference type="GO" id="GO:0016020">
    <property type="term" value="C:membrane"/>
    <property type="evidence" value="ECO:0007669"/>
    <property type="project" value="TreeGrafter"/>
</dbReference>
<dbReference type="PANTHER" id="PTHR10587:SF78">
    <property type="entry name" value="PEPTIDOGLYCAN-N-ACETYLMURAMIC ACID DEACETYLASE PDAA"/>
    <property type="match status" value="1"/>
</dbReference>
<dbReference type="InterPro" id="IPR014235">
    <property type="entry name" value="Spore_PdaA"/>
</dbReference>
<keyword evidence="3" id="KW-1185">Reference proteome</keyword>
<reference evidence="2" key="1">
    <citation type="journal article" date="2014" name="Int. J. Syst. Evol. Microbiol.">
        <title>Complete genome sequence of Corynebacterium casei LMG S-19264T (=DSM 44701T), isolated from a smear-ripened cheese.</title>
        <authorList>
            <consortium name="US DOE Joint Genome Institute (JGI-PGF)"/>
            <person name="Walter F."/>
            <person name="Albersmeier A."/>
            <person name="Kalinowski J."/>
            <person name="Ruckert C."/>
        </authorList>
    </citation>
    <scope>NUCLEOTIDE SEQUENCE</scope>
    <source>
        <strain evidence="2">CGMCC 1.6333</strain>
    </source>
</reference>
<dbReference type="PROSITE" id="PS51677">
    <property type="entry name" value="NODB"/>
    <property type="match status" value="1"/>
</dbReference>
<dbReference type="EMBL" id="BMLG01000006">
    <property type="protein sequence ID" value="GGM30051.1"/>
    <property type="molecule type" value="Genomic_DNA"/>
</dbReference>
<dbReference type="Gene3D" id="3.20.20.370">
    <property type="entry name" value="Glycoside hydrolase/deacetylase"/>
    <property type="match status" value="1"/>
</dbReference>
<feature type="domain" description="NodB homology" evidence="1">
    <location>
        <begin position="63"/>
        <end position="244"/>
    </location>
</feature>
<dbReference type="GO" id="GO:0005975">
    <property type="term" value="P:carbohydrate metabolic process"/>
    <property type="evidence" value="ECO:0007669"/>
    <property type="project" value="InterPro"/>
</dbReference>
<dbReference type="GO" id="GO:0016810">
    <property type="term" value="F:hydrolase activity, acting on carbon-nitrogen (but not peptide) bonds"/>
    <property type="evidence" value="ECO:0007669"/>
    <property type="project" value="InterPro"/>
</dbReference>
<evidence type="ECO:0000313" key="3">
    <source>
        <dbReference type="Proteomes" id="UP000618460"/>
    </source>
</evidence>
<evidence type="ECO:0000259" key="1">
    <source>
        <dbReference type="PROSITE" id="PS51677"/>
    </source>
</evidence>
<name>A0A917TNC1_9BACI</name>
<dbReference type="AlphaFoldDB" id="A0A917TNC1"/>
<dbReference type="InterPro" id="IPR002509">
    <property type="entry name" value="NODB_dom"/>
</dbReference>
<dbReference type="InterPro" id="IPR011330">
    <property type="entry name" value="Glyco_hydro/deAcase_b/a-brl"/>
</dbReference>
<comment type="caution">
    <text evidence="2">The sequence shown here is derived from an EMBL/GenBank/DDBJ whole genome shotgun (WGS) entry which is preliminary data.</text>
</comment>
<dbReference type="SUPFAM" id="SSF88713">
    <property type="entry name" value="Glycoside hydrolase/deacetylase"/>
    <property type="match status" value="1"/>
</dbReference>
<accession>A0A917TNC1</accession>
<dbReference type="Pfam" id="PF01522">
    <property type="entry name" value="Polysacc_deac_1"/>
    <property type="match status" value="1"/>
</dbReference>
<dbReference type="OrthoDB" id="9812065at2"/>
<gene>
    <name evidence="2" type="ORF">GCM10011351_15260</name>
</gene>
<organism evidence="2 3">
    <name type="scientific">Paraliobacillus quinghaiensis</name>
    <dbReference type="NCBI Taxonomy" id="470815"/>
    <lineage>
        <taxon>Bacteria</taxon>
        <taxon>Bacillati</taxon>
        <taxon>Bacillota</taxon>
        <taxon>Bacilli</taxon>
        <taxon>Bacillales</taxon>
        <taxon>Bacillaceae</taxon>
        <taxon>Paraliobacillus</taxon>
    </lineage>
</organism>